<gene>
    <name evidence="3" type="ORF">FHR92_002305</name>
</gene>
<name>A0A7W3STR2_9BACL</name>
<dbReference type="InterPro" id="IPR045962">
    <property type="entry name" value="DUF6382"/>
</dbReference>
<dbReference type="RefSeq" id="WP_182535639.1">
    <property type="nucleotide sequence ID" value="NZ_JACJIP010000013.1"/>
</dbReference>
<comment type="caution">
    <text evidence="3">The sequence shown here is derived from an EMBL/GenBank/DDBJ whole genome shotgun (WGS) entry which is preliminary data.</text>
</comment>
<dbReference type="Pfam" id="PF19909">
    <property type="entry name" value="DUF6382"/>
    <property type="match status" value="1"/>
</dbReference>
<dbReference type="PROSITE" id="PS50006">
    <property type="entry name" value="FHA_DOMAIN"/>
    <property type="match status" value="1"/>
</dbReference>
<feature type="transmembrane region" description="Helical" evidence="1">
    <location>
        <begin position="258"/>
        <end position="276"/>
    </location>
</feature>
<organism evidence="3 4">
    <name type="scientific">Fontibacillus solani</name>
    <dbReference type="NCBI Taxonomy" id="1572857"/>
    <lineage>
        <taxon>Bacteria</taxon>
        <taxon>Bacillati</taxon>
        <taxon>Bacillota</taxon>
        <taxon>Bacilli</taxon>
        <taxon>Bacillales</taxon>
        <taxon>Paenibacillaceae</taxon>
        <taxon>Fontibacillus</taxon>
    </lineage>
</organism>
<protein>
    <recommendedName>
        <fullName evidence="2">FHA domain-containing protein</fullName>
    </recommendedName>
</protein>
<dbReference type="Pfam" id="PF00498">
    <property type="entry name" value="FHA"/>
    <property type="match status" value="1"/>
</dbReference>
<keyword evidence="1" id="KW-1133">Transmembrane helix</keyword>
<evidence type="ECO:0000259" key="2">
    <source>
        <dbReference type="PROSITE" id="PS50006"/>
    </source>
</evidence>
<keyword evidence="1" id="KW-0812">Transmembrane</keyword>
<evidence type="ECO:0000256" key="1">
    <source>
        <dbReference type="SAM" id="Phobius"/>
    </source>
</evidence>
<dbReference type="Proteomes" id="UP000567067">
    <property type="component" value="Unassembled WGS sequence"/>
</dbReference>
<accession>A0A7W3STR2</accession>
<feature type="transmembrane region" description="Helical" evidence="1">
    <location>
        <begin position="282"/>
        <end position="300"/>
    </location>
</feature>
<dbReference type="SMART" id="SM00240">
    <property type="entry name" value="FHA"/>
    <property type="match status" value="1"/>
</dbReference>
<dbReference type="InterPro" id="IPR008984">
    <property type="entry name" value="SMAD_FHA_dom_sf"/>
</dbReference>
<proteinExistence type="predicted"/>
<reference evidence="3 4" key="1">
    <citation type="submission" date="2020-08" db="EMBL/GenBank/DDBJ databases">
        <title>Genomic Encyclopedia of Type Strains, Phase III (KMG-III): the genomes of soil and plant-associated and newly described type strains.</title>
        <authorList>
            <person name="Whitman W."/>
        </authorList>
    </citation>
    <scope>NUCLEOTIDE SEQUENCE [LARGE SCALE GENOMIC DNA]</scope>
    <source>
        <strain evidence="3 4">CECT 8693</strain>
    </source>
</reference>
<keyword evidence="1" id="KW-0472">Membrane</keyword>
<dbReference type="EMBL" id="JACJIP010000013">
    <property type="protein sequence ID" value="MBA9085838.1"/>
    <property type="molecule type" value="Genomic_DNA"/>
</dbReference>
<evidence type="ECO:0000313" key="4">
    <source>
        <dbReference type="Proteomes" id="UP000567067"/>
    </source>
</evidence>
<dbReference type="SUPFAM" id="SSF49879">
    <property type="entry name" value="SMAD/FHA domain"/>
    <property type="match status" value="1"/>
</dbReference>
<dbReference type="AlphaFoldDB" id="A0A7W3STR2"/>
<dbReference type="CDD" id="cd00060">
    <property type="entry name" value="FHA"/>
    <property type="match status" value="1"/>
</dbReference>
<evidence type="ECO:0000313" key="3">
    <source>
        <dbReference type="EMBL" id="MBA9085838.1"/>
    </source>
</evidence>
<feature type="domain" description="FHA" evidence="2">
    <location>
        <begin position="451"/>
        <end position="501"/>
    </location>
</feature>
<dbReference type="InterPro" id="IPR000253">
    <property type="entry name" value="FHA_dom"/>
</dbReference>
<sequence>MSKLCTDFDRNGGTYMILKGQEMIQSQDINHVQRSMLASVNVPNLLKLDVREVDFEVSLHYEITGKRMLSQCLRNDKLSMNEFYNLLLQVATVLDHCKQYMLSSTNYLLDENYIYVEEPLGSGVLYFTYIPLKKNFTSEPLGKSLVSIITKMMTSVTEIEGNGIQQILRFCCDDLFSIPEFKGMLLEFLAGKETVSESQRSPNQLVQPAINRIHSGVTIKEYIDTPRGFEEEAVAENVRDHDKEIQIEKDSSPSKSTYLLLALVLIDALIWKFLYFDRPNTSVYISLGLTIVLVVVFFVVRNGAGAMFESISDRMSSIFRKRSPSSFTDPEDGGWGIHAEKDSRELSKNWRWNDSGSFTSLEAKRGINWDDIKKEVNQQHQSVSQFHQFEPISEAIPENSFLPSSPSMQTVQLGKPATSSQGATPVITYCLERHGQNNESSGLIQLHFGSFVIGRSEDIVQYVETATGVSRAHLELMITRDGCTIKDLGSRNGTKLSGEEIAPYKEYSLAVGDTFTIAEQAYTLRISNNNIQKTM</sequence>
<dbReference type="Gene3D" id="2.60.200.20">
    <property type="match status" value="1"/>
</dbReference>
<keyword evidence="4" id="KW-1185">Reference proteome</keyword>